<feature type="region of interest" description="Disordered" evidence="5">
    <location>
        <begin position="58"/>
        <end position="136"/>
    </location>
</feature>
<evidence type="ECO:0000256" key="5">
    <source>
        <dbReference type="SAM" id="MobiDB-lite"/>
    </source>
</evidence>
<evidence type="ECO:0000256" key="3">
    <source>
        <dbReference type="ARBA" id="ARBA00023163"/>
    </source>
</evidence>
<feature type="compositionally biased region" description="Acidic residues" evidence="5">
    <location>
        <begin position="65"/>
        <end position="84"/>
    </location>
</feature>
<dbReference type="EMBL" id="SDMP01000015">
    <property type="protein sequence ID" value="RYR11032.1"/>
    <property type="molecule type" value="Genomic_DNA"/>
</dbReference>
<dbReference type="GO" id="GO:0001181">
    <property type="term" value="F:RNA polymerase I general transcription initiation factor activity"/>
    <property type="evidence" value="ECO:0007669"/>
    <property type="project" value="UniProtKB-ARBA"/>
</dbReference>
<evidence type="ECO:0000256" key="4">
    <source>
        <dbReference type="ARBA" id="ARBA00023242"/>
    </source>
</evidence>
<dbReference type="SUPFAM" id="SSF47592">
    <property type="entry name" value="SWIB/MDM2 domain"/>
    <property type="match status" value="2"/>
</dbReference>
<dbReference type="FunFam" id="1.10.245.10:FF:000004">
    <property type="entry name" value="Upstream activation factor subunit"/>
    <property type="match status" value="1"/>
</dbReference>
<feature type="compositionally biased region" description="Basic and acidic residues" evidence="5">
    <location>
        <begin position="85"/>
        <end position="97"/>
    </location>
</feature>
<accession>A0A444ZA24</accession>
<dbReference type="Pfam" id="PF08766">
    <property type="entry name" value="DEK_C"/>
    <property type="match status" value="1"/>
</dbReference>
<keyword evidence="4" id="KW-0539">Nucleus</keyword>
<dbReference type="CDD" id="cd10567">
    <property type="entry name" value="SWIB-MDM2_like"/>
    <property type="match status" value="2"/>
</dbReference>
<dbReference type="InterPro" id="IPR019835">
    <property type="entry name" value="SWIB_domain"/>
</dbReference>
<dbReference type="SMART" id="SM00151">
    <property type="entry name" value="SWIB"/>
    <property type="match status" value="2"/>
</dbReference>
<gene>
    <name evidence="8" type="ORF">Ahy_B05g079524</name>
</gene>
<dbReference type="AlphaFoldDB" id="A0A444ZA24"/>
<feature type="domain" description="DM2" evidence="6">
    <location>
        <begin position="174"/>
        <end position="251"/>
    </location>
</feature>
<evidence type="ECO:0000256" key="1">
    <source>
        <dbReference type="ARBA" id="ARBA00004123"/>
    </source>
</evidence>
<feature type="compositionally biased region" description="Basic residues" evidence="5">
    <location>
        <begin position="115"/>
        <end position="125"/>
    </location>
</feature>
<feature type="domain" description="DM2" evidence="6">
    <location>
        <begin position="301"/>
        <end position="380"/>
    </location>
</feature>
<evidence type="ECO:0000259" key="6">
    <source>
        <dbReference type="PROSITE" id="PS51925"/>
    </source>
</evidence>
<proteinExistence type="predicted"/>
<protein>
    <recommendedName>
        <fullName evidence="10">DM2 domain-containing protein</fullName>
    </recommendedName>
</protein>
<evidence type="ECO:0000259" key="7">
    <source>
        <dbReference type="PROSITE" id="PS51998"/>
    </source>
</evidence>
<keyword evidence="2" id="KW-0805">Transcription regulation</keyword>
<evidence type="ECO:0000313" key="8">
    <source>
        <dbReference type="EMBL" id="RYR11032.1"/>
    </source>
</evidence>
<dbReference type="PANTHER" id="PTHR13844">
    <property type="entry name" value="SWI/SNF-RELATED MATRIX-ASSOCIATED ACTIN-DEPENDENT REGULATOR OF CHROMATIN SUBFAMILY D"/>
    <property type="match status" value="1"/>
</dbReference>
<dbReference type="Gene3D" id="1.10.10.60">
    <property type="entry name" value="Homeodomain-like"/>
    <property type="match status" value="1"/>
</dbReference>
<keyword evidence="3" id="KW-0804">Transcription</keyword>
<dbReference type="Proteomes" id="UP000289738">
    <property type="component" value="Chromosome B05"/>
</dbReference>
<feature type="compositionally biased region" description="Acidic residues" evidence="5">
    <location>
        <begin position="98"/>
        <end position="111"/>
    </location>
</feature>
<comment type="subcellular location">
    <subcellularLocation>
        <location evidence="1">Nucleus</location>
    </subcellularLocation>
</comment>
<evidence type="ECO:0008006" key="10">
    <source>
        <dbReference type="Google" id="ProtNLM"/>
    </source>
</evidence>
<sequence>MVSESELIGRLREFLRSSDLNTTTTATVRRQLEADFGIDLSDRKAFIREQVDLFLQSEHNHPQEQEEPQPADEDDEEEKDEEADKPERSRGSDSKGETEEEEEDDDEDEEEQKSKNARNGKKNKGRLTPFANKDRRKAKILLQKDTNRNFAQMICVTELSNKEGSEVVKKRGGGFCKLCSLSPQLQKFTGAPEMARTEVVKQLWAYIRENNLQDANNRRNIICDEPLRAIFGVDSINMFQMNKALTKHIWPLDSDDVIPVKTAPKEKEKEKEKEKQKKHEREGESEEPKKKEKRQKGGKSGFLAPLQLSDALVNFLGTGESELSRAEVIKRMWDYIKGNNLQDPSDKRKIICDKKLKELFDLDTFTGFTVTKLLAPHFIKAEQ</sequence>
<evidence type="ECO:0000256" key="2">
    <source>
        <dbReference type="ARBA" id="ARBA00023015"/>
    </source>
</evidence>
<reference evidence="8 9" key="1">
    <citation type="submission" date="2019-01" db="EMBL/GenBank/DDBJ databases">
        <title>Sequencing of cultivated peanut Arachis hypogaea provides insights into genome evolution and oil improvement.</title>
        <authorList>
            <person name="Chen X."/>
        </authorList>
    </citation>
    <scope>NUCLEOTIDE SEQUENCE [LARGE SCALE GENOMIC DNA]</scope>
    <source>
        <strain evidence="9">cv. Fuhuasheng</strain>
        <tissue evidence="8">Leaves</tissue>
    </source>
</reference>
<comment type="caution">
    <text evidence="8">The sequence shown here is derived from an EMBL/GenBank/DDBJ whole genome shotgun (WGS) entry which is preliminary data.</text>
</comment>
<name>A0A444ZA24_ARAHY</name>
<dbReference type="PROSITE" id="PS51925">
    <property type="entry name" value="SWIB_MDM2"/>
    <property type="match status" value="2"/>
</dbReference>
<feature type="region of interest" description="Disordered" evidence="5">
    <location>
        <begin position="261"/>
        <end position="301"/>
    </location>
</feature>
<dbReference type="Pfam" id="PF02201">
    <property type="entry name" value="SWIB"/>
    <property type="match status" value="2"/>
</dbReference>
<dbReference type="InterPro" id="IPR003121">
    <property type="entry name" value="SWIB_MDM2_domain"/>
</dbReference>
<dbReference type="PROSITE" id="PS51998">
    <property type="entry name" value="DEK_C"/>
    <property type="match status" value="1"/>
</dbReference>
<evidence type="ECO:0000313" key="9">
    <source>
        <dbReference type="Proteomes" id="UP000289738"/>
    </source>
</evidence>
<dbReference type="InterPro" id="IPR014876">
    <property type="entry name" value="DEK_C"/>
</dbReference>
<dbReference type="GO" id="GO:0000500">
    <property type="term" value="C:RNA polymerase I upstream activating factor complex"/>
    <property type="evidence" value="ECO:0007669"/>
    <property type="project" value="UniProtKB-ARBA"/>
</dbReference>
<dbReference type="STRING" id="3818.A0A444ZA24"/>
<dbReference type="InterPro" id="IPR036885">
    <property type="entry name" value="SWIB_MDM2_dom_sf"/>
</dbReference>
<dbReference type="SUPFAM" id="SSF109715">
    <property type="entry name" value="DEK C-terminal domain"/>
    <property type="match status" value="1"/>
</dbReference>
<keyword evidence="9" id="KW-1185">Reference proteome</keyword>
<dbReference type="Gene3D" id="1.10.245.10">
    <property type="entry name" value="SWIB/MDM2 domain"/>
    <property type="match status" value="2"/>
</dbReference>
<feature type="domain" description="DEK-C" evidence="7">
    <location>
        <begin position="1"/>
        <end position="56"/>
    </location>
</feature>
<feature type="compositionally biased region" description="Basic and acidic residues" evidence="5">
    <location>
        <begin position="263"/>
        <end position="290"/>
    </location>
</feature>
<organism evidence="8 9">
    <name type="scientific">Arachis hypogaea</name>
    <name type="common">Peanut</name>
    <dbReference type="NCBI Taxonomy" id="3818"/>
    <lineage>
        <taxon>Eukaryota</taxon>
        <taxon>Viridiplantae</taxon>
        <taxon>Streptophyta</taxon>
        <taxon>Embryophyta</taxon>
        <taxon>Tracheophyta</taxon>
        <taxon>Spermatophyta</taxon>
        <taxon>Magnoliopsida</taxon>
        <taxon>eudicotyledons</taxon>
        <taxon>Gunneridae</taxon>
        <taxon>Pentapetalae</taxon>
        <taxon>rosids</taxon>
        <taxon>fabids</taxon>
        <taxon>Fabales</taxon>
        <taxon>Fabaceae</taxon>
        <taxon>Papilionoideae</taxon>
        <taxon>50 kb inversion clade</taxon>
        <taxon>dalbergioids sensu lato</taxon>
        <taxon>Dalbergieae</taxon>
        <taxon>Pterocarpus clade</taxon>
        <taxon>Arachis</taxon>
    </lineage>
</organism>